<organism evidence="2 3">
    <name type="scientific">Channa striata</name>
    <name type="common">Snakehead murrel</name>
    <name type="synonym">Ophicephalus striatus</name>
    <dbReference type="NCBI Taxonomy" id="64152"/>
    <lineage>
        <taxon>Eukaryota</taxon>
        <taxon>Metazoa</taxon>
        <taxon>Chordata</taxon>
        <taxon>Craniata</taxon>
        <taxon>Vertebrata</taxon>
        <taxon>Euteleostomi</taxon>
        <taxon>Actinopterygii</taxon>
        <taxon>Neopterygii</taxon>
        <taxon>Teleostei</taxon>
        <taxon>Neoteleostei</taxon>
        <taxon>Acanthomorphata</taxon>
        <taxon>Anabantaria</taxon>
        <taxon>Anabantiformes</taxon>
        <taxon>Channoidei</taxon>
        <taxon>Channidae</taxon>
        <taxon>Channa</taxon>
    </lineage>
</organism>
<evidence type="ECO:0000256" key="1">
    <source>
        <dbReference type="SAM" id="SignalP"/>
    </source>
</evidence>
<comment type="caution">
    <text evidence="2">The sequence shown here is derived from an EMBL/GenBank/DDBJ whole genome shotgun (WGS) entry which is preliminary data.</text>
</comment>
<dbReference type="Proteomes" id="UP001187415">
    <property type="component" value="Unassembled WGS sequence"/>
</dbReference>
<sequence length="66" mass="7250">MESCASLLLLLPLLTPPFSYSRTVHVSSSILQNPSGILPAPTTTTEQVLPNRELLQLLFAFDITPR</sequence>
<keyword evidence="3" id="KW-1185">Reference proteome</keyword>
<reference evidence="2" key="1">
    <citation type="submission" date="2023-07" db="EMBL/GenBank/DDBJ databases">
        <title>Chromosome-level Genome Assembly of Striped Snakehead (Channa striata).</title>
        <authorList>
            <person name="Liu H."/>
        </authorList>
    </citation>
    <scope>NUCLEOTIDE SEQUENCE</scope>
    <source>
        <strain evidence="2">Gz</strain>
        <tissue evidence="2">Muscle</tissue>
    </source>
</reference>
<feature type="chain" id="PRO_5041653127" evidence="1">
    <location>
        <begin position="22"/>
        <end position="66"/>
    </location>
</feature>
<evidence type="ECO:0000313" key="3">
    <source>
        <dbReference type="Proteomes" id="UP001187415"/>
    </source>
</evidence>
<dbReference type="EMBL" id="JAUPFM010000003">
    <property type="protein sequence ID" value="KAK2857174.1"/>
    <property type="molecule type" value="Genomic_DNA"/>
</dbReference>
<proteinExistence type="predicted"/>
<accession>A0AA88NDJ8</accession>
<gene>
    <name evidence="2" type="ORF">Q5P01_005909</name>
</gene>
<name>A0AA88NDJ8_CHASR</name>
<protein>
    <submittedName>
        <fullName evidence="2">Uncharacterized protein</fullName>
    </submittedName>
</protein>
<keyword evidence="1" id="KW-0732">Signal</keyword>
<dbReference type="AlphaFoldDB" id="A0AA88NDJ8"/>
<evidence type="ECO:0000313" key="2">
    <source>
        <dbReference type="EMBL" id="KAK2857174.1"/>
    </source>
</evidence>
<feature type="signal peptide" evidence="1">
    <location>
        <begin position="1"/>
        <end position="21"/>
    </location>
</feature>